<comment type="catalytic activity">
    <reaction evidence="8">
        <text>oxaloacetate + acetyl-CoA + H2O = citrate + CoA + H(+)</text>
        <dbReference type="Rhea" id="RHEA:16845"/>
        <dbReference type="ChEBI" id="CHEBI:15377"/>
        <dbReference type="ChEBI" id="CHEBI:15378"/>
        <dbReference type="ChEBI" id="CHEBI:16452"/>
        <dbReference type="ChEBI" id="CHEBI:16947"/>
        <dbReference type="ChEBI" id="CHEBI:57287"/>
        <dbReference type="ChEBI" id="CHEBI:57288"/>
        <dbReference type="EC" id="2.3.3.1"/>
    </reaction>
</comment>
<dbReference type="NCBIfam" id="TIGR01793">
    <property type="entry name" value="cit_synth_euk"/>
    <property type="match status" value="1"/>
</dbReference>
<dbReference type="Gene3D" id="1.10.580.10">
    <property type="entry name" value="Citrate Synthase, domain 1"/>
    <property type="match status" value="1"/>
</dbReference>
<proteinExistence type="inferred from homology"/>
<comment type="pathway">
    <text evidence="2">Carbohydrate metabolism; tricarboxylic acid cycle; isocitrate from oxaloacetate: step 1/2.</text>
</comment>
<dbReference type="AlphaFoldDB" id="A0A6I8RFK0"/>
<evidence type="ECO:0000256" key="4">
    <source>
        <dbReference type="ARBA" id="ARBA00011738"/>
    </source>
</evidence>
<reference evidence="10" key="2">
    <citation type="submission" date="2020-05" db="UniProtKB">
        <authorList>
            <consortium name="Ensembl"/>
        </authorList>
    </citation>
    <scope>IDENTIFICATION</scope>
</reference>
<dbReference type="FunFam" id="1.10.230.10:FF:000001">
    <property type="entry name" value="Citrate synthase"/>
    <property type="match status" value="1"/>
</dbReference>
<dbReference type="CDD" id="cd06105">
    <property type="entry name" value="ScCit1-2_like"/>
    <property type="match status" value="1"/>
</dbReference>
<dbReference type="InterPro" id="IPR036969">
    <property type="entry name" value="Citrate_synthase_sf"/>
</dbReference>
<dbReference type="GeneTree" id="ENSGT00390000006813"/>
<dbReference type="GO" id="GO:0036440">
    <property type="term" value="F:citrate synthase activity"/>
    <property type="evidence" value="ECO:0007669"/>
    <property type="project" value="UniProtKB-EC"/>
</dbReference>
<reference evidence="10" key="1">
    <citation type="journal article" date="2010" name="Science">
        <title>The genome of the Western clawed frog Xenopus tropicalis.</title>
        <authorList>
            <person name="Hellsten U."/>
            <person name="Harland R.M."/>
            <person name="Gilchrist M.J."/>
            <person name="Hendrix D."/>
            <person name="Jurka J."/>
            <person name="Kapitonov V."/>
            <person name="Ovcharenko I."/>
            <person name="Putnam N.H."/>
            <person name="Shu S."/>
            <person name="Taher L."/>
            <person name="Blitz I.L."/>
            <person name="Blumberg B."/>
            <person name="Dichmann D.S."/>
            <person name="Dubchak I."/>
            <person name="Amaya E."/>
            <person name="Detter J.C."/>
            <person name="Fletcher R."/>
            <person name="Gerhard D.S."/>
            <person name="Goodstein D."/>
            <person name="Graves T."/>
            <person name="Grigoriev I.V."/>
            <person name="Grimwood J."/>
            <person name="Kawashima T."/>
            <person name="Lindquist E."/>
            <person name="Lucas S.M."/>
            <person name="Mead P.E."/>
            <person name="Mitros T."/>
            <person name="Ogino H."/>
            <person name="Ohta Y."/>
            <person name="Poliakov A.V."/>
            <person name="Pollet N."/>
            <person name="Robert J."/>
            <person name="Salamov A."/>
            <person name="Sater A.K."/>
            <person name="Schmutz J."/>
            <person name="Terry A."/>
            <person name="Vize P.D."/>
            <person name="Warren W.C."/>
            <person name="Wells D."/>
            <person name="Wills A."/>
            <person name="Wilson R.K."/>
            <person name="Zimmerman L.B."/>
            <person name="Zorn A.M."/>
            <person name="Grainger R."/>
            <person name="Grammer T."/>
            <person name="Khokha M.K."/>
            <person name="Richardson P.M."/>
            <person name="Rokhsar D.S."/>
        </authorList>
    </citation>
    <scope>NUCLEOTIDE SEQUENCE [LARGE SCALE GENOMIC DNA]</scope>
    <source>
        <strain evidence="10">Nigerian</strain>
    </source>
</reference>
<evidence type="ECO:0000256" key="5">
    <source>
        <dbReference type="ARBA" id="ARBA00022532"/>
    </source>
</evidence>
<dbReference type="Ensembl" id="ENSXETT00000086221">
    <property type="protein sequence ID" value="ENSXETP00000080414"/>
    <property type="gene ID" value="ENSXETG00000009506"/>
</dbReference>
<dbReference type="FunFam" id="1.10.580.10:FF:000001">
    <property type="entry name" value="Citrate synthase"/>
    <property type="match status" value="1"/>
</dbReference>
<comment type="function">
    <text evidence="7">Key enzyme of the Krebs tricarboxylic acid cycle which catalyzes the synthesis of citrate from acetyl coenzyme A and oxaloacetate.</text>
</comment>
<dbReference type="UniPathway" id="UPA00223">
    <property type="reaction ID" value="UER00717"/>
</dbReference>
<keyword evidence="6 9" id="KW-0808">Transferase</keyword>
<evidence type="ECO:0000313" key="10">
    <source>
        <dbReference type="Ensembl" id="ENSXETP00000080414"/>
    </source>
</evidence>
<dbReference type="Pfam" id="PF00285">
    <property type="entry name" value="Citrate_synt"/>
    <property type="match status" value="1"/>
</dbReference>
<dbReference type="Bgee" id="ENSXETG00000009506">
    <property type="expression patterns" value="Expressed in skeletal muscle tissue and 17 other cell types or tissues"/>
</dbReference>
<accession>A0A6I8RFK0</accession>
<dbReference type="InterPro" id="IPR016142">
    <property type="entry name" value="Citrate_synth-like_lrg_a-sub"/>
</dbReference>
<comment type="subcellular location">
    <subcellularLocation>
        <location evidence="1">Mitochondrion matrix</location>
    </subcellularLocation>
</comment>
<dbReference type="PANTHER" id="PTHR11739:SF8">
    <property type="entry name" value="CITRATE SYNTHASE, MITOCHONDRIAL"/>
    <property type="match status" value="1"/>
</dbReference>
<comment type="subunit">
    <text evidence="4">Homodimer.</text>
</comment>
<evidence type="ECO:0000256" key="1">
    <source>
        <dbReference type="ARBA" id="ARBA00004305"/>
    </source>
</evidence>
<dbReference type="NCBIfam" id="NF007128">
    <property type="entry name" value="PRK09569.1"/>
    <property type="match status" value="1"/>
</dbReference>
<evidence type="ECO:0000256" key="7">
    <source>
        <dbReference type="ARBA" id="ARBA00045710"/>
    </source>
</evidence>
<evidence type="ECO:0000256" key="6">
    <source>
        <dbReference type="ARBA" id="ARBA00022679"/>
    </source>
</evidence>
<dbReference type="PRINTS" id="PR00143">
    <property type="entry name" value="CITRTSNTHASE"/>
</dbReference>
<sequence length="459" mass="51230">MTTISPFFSTQNSPCALIAARQASSSNLKDVLSDLIPKEQTRIKNFRQQYGKNVIGQITVDMMYGGMRGMKGLVYETSVLDPDEGIRFRGYSIPECQKLLPKAPGGEEPLPEGLFWLLVTGEAPSQEQVNWISKEWAKRAALPSHVVTMLDNFPTNLHPMSQLSAAITALNSESNFARGYAEGVNKTKYWELIYEDSMDLIAKLPCVAAKIYRNLYREGSSIGAIDSNLDWSHNFTNMLGYTDPQFTELMRLYLTIHSDHEGGNVSAHTSHLVGSALSDPYLSFSAAMNGLAGPLHGLANQEVLVWLTSLQKDLGGEVSDEKLRDYIWNTLNSGRKYCFFTNLIKTDPRYTCQREFALKHLPNDPMFKLVAQLYKIVPNVLLEQGKAKNPWPNVDAHSGVLLQYYGMKEMNYYTVLFGVSRALGVLAQLIWSRALGFPLERPKSMSTDGLMQLVGSKSG</sequence>
<evidence type="ECO:0000256" key="2">
    <source>
        <dbReference type="ARBA" id="ARBA00004751"/>
    </source>
</evidence>
<dbReference type="GO" id="GO:0005759">
    <property type="term" value="C:mitochondrial matrix"/>
    <property type="evidence" value="ECO:0007669"/>
    <property type="project" value="UniProtKB-SubCell"/>
</dbReference>
<dbReference type="SUPFAM" id="SSF48256">
    <property type="entry name" value="Citrate synthase"/>
    <property type="match status" value="1"/>
</dbReference>
<evidence type="ECO:0000256" key="3">
    <source>
        <dbReference type="ARBA" id="ARBA00010566"/>
    </source>
</evidence>
<keyword evidence="5" id="KW-0816">Tricarboxylic acid cycle</keyword>
<dbReference type="InterPro" id="IPR010109">
    <property type="entry name" value="Citrate_synthase_euk"/>
</dbReference>
<dbReference type="Gene3D" id="1.10.230.10">
    <property type="entry name" value="Cytochrome P450-Terp, domain 2"/>
    <property type="match status" value="1"/>
</dbReference>
<dbReference type="Xenbase" id="XB-GENE-943160">
    <property type="gene designation" value="cs"/>
</dbReference>
<organism evidence="10">
    <name type="scientific">Xenopus tropicalis</name>
    <name type="common">Western clawed frog</name>
    <name type="synonym">Silurana tropicalis</name>
    <dbReference type="NCBI Taxonomy" id="8364"/>
    <lineage>
        <taxon>Eukaryota</taxon>
        <taxon>Metazoa</taxon>
        <taxon>Chordata</taxon>
        <taxon>Craniata</taxon>
        <taxon>Vertebrata</taxon>
        <taxon>Euteleostomi</taxon>
        <taxon>Amphibia</taxon>
        <taxon>Batrachia</taxon>
        <taxon>Anura</taxon>
        <taxon>Pipoidea</taxon>
        <taxon>Pipidae</taxon>
        <taxon>Xenopodinae</taxon>
        <taxon>Xenopus</taxon>
        <taxon>Silurana</taxon>
    </lineage>
</organism>
<dbReference type="InterPro" id="IPR016143">
    <property type="entry name" value="Citrate_synth-like_sm_a-sub"/>
</dbReference>
<dbReference type="GO" id="GO:0006099">
    <property type="term" value="P:tricarboxylic acid cycle"/>
    <property type="evidence" value="ECO:0007669"/>
    <property type="project" value="UniProtKB-UniPathway"/>
</dbReference>
<comment type="similarity">
    <text evidence="3 9">Belongs to the citrate synthase family.</text>
</comment>
<dbReference type="GO" id="GO:0006101">
    <property type="term" value="P:citrate metabolic process"/>
    <property type="evidence" value="ECO:0007669"/>
    <property type="project" value="InterPro"/>
</dbReference>
<name>A0A6I8RFK0_XENTR</name>
<evidence type="ECO:0000256" key="8">
    <source>
        <dbReference type="ARBA" id="ARBA00052478"/>
    </source>
</evidence>
<protein>
    <recommendedName>
        <fullName evidence="9">Citrate synthase</fullName>
    </recommendedName>
</protein>
<dbReference type="InterPro" id="IPR002020">
    <property type="entry name" value="Citrate_synthase"/>
</dbReference>
<dbReference type="PANTHER" id="PTHR11739">
    <property type="entry name" value="CITRATE SYNTHASE"/>
    <property type="match status" value="1"/>
</dbReference>
<gene>
    <name evidence="10" type="primary">cs</name>
</gene>
<evidence type="ECO:0000256" key="9">
    <source>
        <dbReference type="RuleBase" id="RU000441"/>
    </source>
</evidence>